<name>A0A4U5P190_STECR</name>
<dbReference type="EMBL" id="AZBU02000003">
    <property type="protein sequence ID" value="TKR89403.1"/>
    <property type="molecule type" value="Genomic_DNA"/>
</dbReference>
<organism evidence="1 2">
    <name type="scientific">Steinernema carpocapsae</name>
    <name type="common">Entomopathogenic nematode</name>
    <dbReference type="NCBI Taxonomy" id="34508"/>
    <lineage>
        <taxon>Eukaryota</taxon>
        <taxon>Metazoa</taxon>
        <taxon>Ecdysozoa</taxon>
        <taxon>Nematoda</taxon>
        <taxon>Chromadorea</taxon>
        <taxon>Rhabditida</taxon>
        <taxon>Tylenchina</taxon>
        <taxon>Panagrolaimomorpha</taxon>
        <taxon>Strongyloidoidea</taxon>
        <taxon>Steinernematidae</taxon>
        <taxon>Steinernema</taxon>
    </lineage>
</organism>
<proteinExistence type="predicted"/>
<dbReference type="AlphaFoldDB" id="A0A4U5P190"/>
<keyword evidence="2" id="KW-1185">Reference proteome</keyword>
<comment type="caution">
    <text evidence="1">The sequence shown here is derived from an EMBL/GenBank/DDBJ whole genome shotgun (WGS) entry which is preliminary data.</text>
</comment>
<evidence type="ECO:0000313" key="2">
    <source>
        <dbReference type="Proteomes" id="UP000298663"/>
    </source>
</evidence>
<reference evidence="1 2" key="1">
    <citation type="journal article" date="2015" name="Genome Biol.">
        <title>Comparative genomics of Steinernema reveals deeply conserved gene regulatory networks.</title>
        <authorList>
            <person name="Dillman A.R."/>
            <person name="Macchietto M."/>
            <person name="Porter C.F."/>
            <person name="Rogers A."/>
            <person name="Williams B."/>
            <person name="Antoshechkin I."/>
            <person name="Lee M.M."/>
            <person name="Goodwin Z."/>
            <person name="Lu X."/>
            <person name="Lewis E.E."/>
            <person name="Goodrich-Blair H."/>
            <person name="Stock S.P."/>
            <person name="Adams B.J."/>
            <person name="Sternberg P.W."/>
            <person name="Mortazavi A."/>
        </authorList>
    </citation>
    <scope>NUCLEOTIDE SEQUENCE [LARGE SCALE GENOMIC DNA]</scope>
    <source>
        <strain evidence="1 2">ALL</strain>
    </source>
</reference>
<sequence length="68" mass="7799">MAKKPKSVKVEIPSGPMHRNLDGRSIVDVAVHPAPRGRGLWHLGHSRPEAYFWRLERCRLPHELALKL</sequence>
<dbReference type="Proteomes" id="UP000298663">
    <property type="component" value="Unassembled WGS sequence"/>
</dbReference>
<accession>A0A4U5P190</accession>
<gene>
    <name evidence="1" type="ORF">L596_013511</name>
</gene>
<reference evidence="1 2" key="2">
    <citation type="journal article" date="2019" name="G3 (Bethesda)">
        <title>Hybrid Assembly of the Genome of the Entomopathogenic Nematode Steinernema carpocapsae Identifies the X-Chromosome.</title>
        <authorList>
            <person name="Serra L."/>
            <person name="Macchietto M."/>
            <person name="Macias-Munoz A."/>
            <person name="McGill C.J."/>
            <person name="Rodriguez I.M."/>
            <person name="Rodriguez B."/>
            <person name="Murad R."/>
            <person name="Mortazavi A."/>
        </authorList>
    </citation>
    <scope>NUCLEOTIDE SEQUENCE [LARGE SCALE GENOMIC DNA]</scope>
    <source>
        <strain evidence="1 2">ALL</strain>
    </source>
</reference>
<evidence type="ECO:0000313" key="1">
    <source>
        <dbReference type="EMBL" id="TKR89403.1"/>
    </source>
</evidence>
<protein>
    <submittedName>
        <fullName evidence="1">Uncharacterized protein</fullName>
    </submittedName>
</protein>